<feature type="coiled-coil region" evidence="1">
    <location>
        <begin position="1357"/>
        <end position="1384"/>
    </location>
</feature>
<feature type="region of interest" description="Disordered" evidence="2">
    <location>
        <begin position="244"/>
        <end position="278"/>
    </location>
</feature>
<dbReference type="EMBL" id="FN648852">
    <property type="protein sequence ID" value="CBJ27281.1"/>
    <property type="molecule type" value="Genomic_DNA"/>
</dbReference>
<evidence type="ECO:0000256" key="2">
    <source>
        <dbReference type="SAM" id="MobiDB-lite"/>
    </source>
</evidence>
<feature type="region of interest" description="Disordered" evidence="2">
    <location>
        <begin position="1231"/>
        <end position="1290"/>
    </location>
</feature>
<dbReference type="EMBL" id="FN649742">
    <property type="protein sequence ID" value="CBJ27281.1"/>
    <property type="molecule type" value="Genomic_DNA"/>
</dbReference>
<name>D7G5C7_ECTSI</name>
<feature type="compositionally biased region" description="Pro residues" evidence="2">
    <location>
        <begin position="1261"/>
        <end position="1272"/>
    </location>
</feature>
<feature type="compositionally biased region" description="Polar residues" evidence="2">
    <location>
        <begin position="1322"/>
        <end position="1334"/>
    </location>
</feature>
<feature type="region of interest" description="Disordered" evidence="2">
    <location>
        <begin position="1048"/>
        <end position="1068"/>
    </location>
</feature>
<dbReference type="InParanoid" id="D7G5C7"/>
<feature type="compositionally biased region" description="Low complexity" evidence="2">
    <location>
        <begin position="1251"/>
        <end position="1260"/>
    </location>
</feature>
<feature type="region of interest" description="Disordered" evidence="2">
    <location>
        <begin position="1307"/>
        <end position="1334"/>
    </location>
</feature>
<gene>
    <name evidence="3" type="ORF">Esi_0063_0127</name>
</gene>
<organism evidence="3 4">
    <name type="scientific">Ectocarpus siliculosus</name>
    <name type="common">Brown alga</name>
    <name type="synonym">Conferva siliculosa</name>
    <dbReference type="NCBI Taxonomy" id="2880"/>
    <lineage>
        <taxon>Eukaryota</taxon>
        <taxon>Sar</taxon>
        <taxon>Stramenopiles</taxon>
        <taxon>Ochrophyta</taxon>
        <taxon>PX clade</taxon>
        <taxon>Phaeophyceae</taxon>
        <taxon>Ectocarpales</taxon>
        <taxon>Ectocarpaceae</taxon>
        <taxon>Ectocarpus</taxon>
    </lineage>
</organism>
<evidence type="ECO:0000256" key="1">
    <source>
        <dbReference type="SAM" id="Coils"/>
    </source>
</evidence>
<dbReference type="OrthoDB" id="10324773at2759"/>
<feature type="compositionally biased region" description="Basic and acidic residues" evidence="2">
    <location>
        <begin position="1231"/>
        <end position="1243"/>
    </location>
</feature>
<evidence type="ECO:0000313" key="3">
    <source>
        <dbReference type="EMBL" id="CBJ27281.1"/>
    </source>
</evidence>
<feature type="region of interest" description="Disordered" evidence="2">
    <location>
        <begin position="872"/>
        <end position="952"/>
    </location>
</feature>
<dbReference type="Proteomes" id="UP000002630">
    <property type="component" value="Linkage Group LG17"/>
</dbReference>
<accession>D7G5C7</accession>
<feature type="compositionally biased region" description="Basic and acidic residues" evidence="2">
    <location>
        <begin position="244"/>
        <end position="258"/>
    </location>
</feature>
<keyword evidence="4" id="KW-1185">Reference proteome</keyword>
<proteinExistence type="predicted"/>
<evidence type="ECO:0000313" key="4">
    <source>
        <dbReference type="Proteomes" id="UP000002630"/>
    </source>
</evidence>
<sequence>MTSFIERKVNEICGRWLDGFTKDNVDVSLLQAKITLSDLHFKTDELCLLSPTFAPSFFYVGKLSIDIPLAWNFSRPVKMAVSDVLGVIRVCDHGSMQAEDARRSISANVHVKAILSKLADELGGGGADEGKRPARMNLQTAYNLHKVMRKLEVTVKNAHVRVEEPRREVNDESSSHQGSSSPAVAFGVCLRGISLGMDEAADVEADGGLAGARWLGKKFRAMETALLGNISRYDAVDGALDAHSNEQRDAQAHGRSDTGSDGVDDTSGEKAASDESTTSSTLAVTKFASVRGASVYFCRDEECYSATDREETLRRLREDLRSPPAALPPLLRRCRGGVGLRVVLSAKEWGKIESMDIRLLGGDINLQVGDDQLGYLLRWASLLNGHMRTLALSALRPARDLVPATLPSDSSGRSGKSRYYRALWRLAVGVVLRDLRSSAWQRSENARNNLQSAQAARSEIFDRPWSNEEREYRAARGLLWRTWFAEWVGAARYLSLRQLLQTRLVVENFSDKSGGIHNRLYEDLEVQSSTQKVTKSSGATGKRTGERKLARYLMPWELPQEDVDKAWGLINRKTWRWELRGAGGFKLAIDEERAEQGQLDPAVLQALWSIQLQLDAQLPHRICAFARRMAFLRFGWRSRIDKLWQARAEKQRRLGLGVGDPPAPPRLTPNDSISFTASEAGFMGLSEADTNEAAETTVVEEAGDGADRVGTLLVRMGQLDGVGGVGLLSVAPKAIATLMLEESSATLEEMNLETNSTEVAKYDHKNERCCWHETFRLQTVEAVPRSSFLLSVTCLDKSVFGVTQLGTMTLPGKQLTSVPLKVLEHRCALFSPAAVSRQPRELTIETIFVPPGEDVALAEQELSAIGKRRRLQEKLDMATSKPKSSFRRNKPARGSPAALDASAKPQRTSLDNVGEREVKVLSLVAGSADNRSGQANEEPAAPGTEDKARSVQRSIPVVDTHTPGTVEMSMRAAGVTMVTYLVSSASLAREEGGRGSSQQGVVVTLTEASARQIEACAKMDIVRGTFAVALEAATIQLLDKSLLRAAPTKTGSPLPAEPEDEEANAPHPQLMMVGPVGVAIASTRYVRVYEHAPPWSNGDDPGMGAPPEAHTAPKPPAPGSQLSSYQRGRMDNNASVDGRDPQFRDVLGTWPMWDWRGRFTIGAYTVELGKHRDPSGMEEVWRHLRFSMPKSALEDTQVLHGGTIDPFGGAQSSTWLLRAGARGLGVEVQMPKHERSDVPHDASPKQYVYVSSSESETCSPPLSPSSLSPPSPAANGVGEGGASSNAPPHLSREASVYFPSAQEHNSAECVGGGVEEADNPPIVTSPSVGESTVRNEGIEGDSAALAGEPDPQTTPSNEELVRRVHELEAELKSLRMSAAAAAEAAAKTVAAATAAAVTAATMGYSTQDVEAGSTHAPET</sequence>
<keyword evidence="1" id="KW-0175">Coiled coil</keyword>
<protein>
    <submittedName>
        <fullName evidence="3">Uncharacterized protein</fullName>
    </submittedName>
</protein>
<reference evidence="3 4" key="1">
    <citation type="journal article" date="2010" name="Nature">
        <title>The Ectocarpus genome and the independent evolution of multicellularity in brown algae.</title>
        <authorList>
            <person name="Cock J.M."/>
            <person name="Sterck L."/>
            <person name="Rouze P."/>
            <person name="Scornet D."/>
            <person name="Allen A.E."/>
            <person name="Amoutzias G."/>
            <person name="Anthouard V."/>
            <person name="Artiguenave F."/>
            <person name="Aury J.M."/>
            <person name="Badger J.H."/>
            <person name="Beszteri B."/>
            <person name="Billiau K."/>
            <person name="Bonnet E."/>
            <person name="Bothwell J.H."/>
            <person name="Bowler C."/>
            <person name="Boyen C."/>
            <person name="Brownlee C."/>
            <person name="Carrano C.J."/>
            <person name="Charrier B."/>
            <person name="Cho G.Y."/>
            <person name="Coelho S.M."/>
            <person name="Collen J."/>
            <person name="Corre E."/>
            <person name="Da Silva C."/>
            <person name="Delage L."/>
            <person name="Delaroque N."/>
            <person name="Dittami S.M."/>
            <person name="Doulbeau S."/>
            <person name="Elias M."/>
            <person name="Farnham G."/>
            <person name="Gachon C.M."/>
            <person name="Gschloessl B."/>
            <person name="Heesch S."/>
            <person name="Jabbari K."/>
            <person name="Jubin C."/>
            <person name="Kawai H."/>
            <person name="Kimura K."/>
            <person name="Kloareg B."/>
            <person name="Kupper F.C."/>
            <person name="Lang D."/>
            <person name="Le Bail A."/>
            <person name="Leblanc C."/>
            <person name="Lerouge P."/>
            <person name="Lohr M."/>
            <person name="Lopez P.J."/>
            <person name="Martens C."/>
            <person name="Maumus F."/>
            <person name="Michel G."/>
            <person name="Miranda-Saavedra D."/>
            <person name="Morales J."/>
            <person name="Moreau H."/>
            <person name="Motomura T."/>
            <person name="Nagasato C."/>
            <person name="Napoli C.A."/>
            <person name="Nelson D.R."/>
            <person name="Nyvall-Collen P."/>
            <person name="Peters A.F."/>
            <person name="Pommier C."/>
            <person name="Potin P."/>
            <person name="Poulain J."/>
            <person name="Quesneville H."/>
            <person name="Read B."/>
            <person name="Rensing S.A."/>
            <person name="Ritter A."/>
            <person name="Rousvoal S."/>
            <person name="Samanta M."/>
            <person name="Samson G."/>
            <person name="Schroeder D.C."/>
            <person name="Segurens B."/>
            <person name="Strittmatter M."/>
            <person name="Tonon T."/>
            <person name="Tregear J.W."/>
            <person name="Valentin K."/>
            <person name="von Dassow P."/>
            <person name="Yamagishi T."/>
            <person name="Van de Peer Y."/>
            <person name="Wincker P."/>
        </authorList>
    </citation>
    <scope>NUCLEOTIDE SEQUENCE [LARGE SCALE GENOMIC DNA]</scope>
    <source>
        <strain evidence="4">Ec32 / CCAP1310/4</strain>
    </source>
</reference>
<feature type="region of interest" description="Disordered" evidence="2">
    <location>
        <begin position="1096"/>
        <end position="1140"/>
    </location>
</feature>